<gene>
    <name evidence="1" type="ORF">S03H2_13745</name>
</gene>
<reference evidence="1" key="1">
    <citation type="journal article" date="2014" name="Front. Microbiol.">
        <title>High frequency of phylogenetically diverse reductive dehalogenase-homologous genes in deep subseafloor sedimentary metagenomes.</title>
        <authorList>
            <person name="Kawai M."/>
            <person name="Futagami T."/>
            <person name="Toyoda A."/>
            <person name="Takaki Y."/>
            <person name="Nishi S."/>
            <person name="Hori S."/>
            <person name="Arai W."/>
            <person name="Tsubouchi T."/>
            <person name="Morono Y."/>
            <person name="Uchiyama I."/>
            <person name="Ito T."/>
            <person name="Fujiyama A."/>
            <person name="Inagaki F."/>
            <person name="Takami H."/>
        </authorList>
    </citation>
    <scope>NUCLEOTIDE SEQUENCE</scope>
    <source>
        <strain evidence="1">Expedition CK06-06</strain>
    </source>
</reference>
<dbReference type="AlphaFoldDB" id="X1F3L2"/>
<name>X1F3L2_9ZZZZ</name>
<protein>
    <submittedName>
        <fullName evidence="1">Uncharacterized protein</fullName>
    </submittedName>
</protein>
<proteinExistence type="predicted"/>
<organism evidence="1">
    <name type="scientific">marine sediment metagenome</name>
    <dbReference type="NCBI Taxonomy" id="412755"/>
    <lineage>
        <taxon>unclassified sequences</taxon>
        <taxon>metagenomes</taxon>
        <taxon>ecological metagenomes</taxon>
    </lineage>
</organism>
<accession>X1F3L2</accession>
<sequence length="40" mass="4571">MVGLYLCKEETLAGYFEVTRQMIEGPGIPISTYNDKRTVF</sequence>
<feature type="non-terminal residue" evidence="1">
    <location>
        <position position="40"/>
    </location>
</feature>
<dbReference type="EMBL" id="BARU01006972">
    <property type="protein sequence ID" value="GAH39502.1"/>
    <property type="molecule type" value="Genomic_DNA"/>
</dbReference>
<evidence type="ECO:0000313" key="1">
    <source>
        <dbReference type="EMBL" id="GAH39502.1"/>
    </source>
</evidence>
<comment type="caution">
    <text evidence="1">The sequence shown here is derived from an EMBL/GenBank/DDBJ whole genome shotgun (WGS) entry which is preliminary data.</text>
</comment>